<evidence type="ECO:0000313" key="1">
    <source>
        <dbReference type="EMBL" id="OHX40551.1"/>
    </source>
</evidence>
<organism evidence="1 2">
    <name type="scientific">Cytobacillus oceanisediminis</name>
    <dbReference type="NCBI Taxonomy" id="665099"/>
    <lineage>
        <taxon>Bacteria</taxon>
        <taxon>Bacillati</taxon>
        <taxon>Bacillota</taxon>
        <taxon>Bacilli</taxon>
        <taxon>Bacillales</taxon>
        <taxon>Bacillaceae</taxon>
        <taxon>Cytobacillus</taxon>
    </lineage>
</organism>
<protein>
    <submittedName>
        <fullName evidence="1">Uncharacterized protein</fullName>
    </submittedName>
</protein>
<dbReference type="InterPro" id="IPR032787">
    <property type="entry name" value="Prok-E2_D"/>
</dbReference>
<proteinExistence type="predicted"/>
<name>A0ABX3CK72_9BACI</name>
<dbReference type="EMBL" id="MBRJ01000066">
    <property type="protein sequence ID" value="OHX40551.1"/>
    <property type="molecule type" value="Genomic_DNA"/>
</dbReference>
<dbReference type="Proteomes" id="UP000180194">
    <property type="component" value="Unassembled WGS sequence"/>
</dbReference>
<sequence>MRMEVVLDGSKHVEIKKFDGDIQIGRRKALTDDFIRSMLSAIDEQELLNYLFEKEYLEVIQKYIDEEADVSYVGTIFENLIQKINNKNDSLENNQYYIDLLILLLDKVDIQKIDMMGLRNILGSALKNVDKMESDSVEFQSLLLTLLNKAEVNKELSTPALSKILGVAAKKVAMTENQEELKELFFSIVTKAKNDWLEKAISTAVPNRVLCNSFMPKDIVYYQKDLISETVVIKVQRERRKVRYHDVEYKQVGHPEMLFYFRIQNQRISKIKIACVKDKILKEDTRLYHYPYSNVFGDHRVCWSYGEYKIDSLDKLQHIPYVFLSTPNNGHVNPQTRMLFEKFQNAEFDDETLSPSNKTFAEFVAKD</sequence>
<comment type="caution">
    <text evidence="1">The sequence shown here is derived from an EMBL/GenBank/DDBJ whole genome shotgun (WGS) entry which is preliminary data.</text>
</comment>
<dbReference type="RefSeq" id="WP_071160102.1">
    <property type="nucleotide sequence ID" value="NZ_MBRJ01000066.1"/>
</dbReference>
<evidence type="ECO:0000313" key="2">
    <source>
        <dbReference type="Proteomes" id="UP000180194"/>
    </source>
</evidence>
<accession>A0ABX3CK72</accession>
<gene>
    <name evidence="1" type="ORF">BBV17_29275</name>
</gene>
<keyword evidence="2" id="KW-1185">Reference proteome</keyword>
<dbReference type="Pfam" id="PF14460">
    <property type="entry name" value="Prok-E2_D"/>
    <property type="match status" value="1"/>
</dbReference>
<reference evidence="1 2" key="1">
    <citation type="submission" date="2016-07" db="EMBL/GenBank/DDBJ databases">
        <title>Bacillus oceanisediminis whole genome.</title>
        <authorList>
            <person name="Pal Y."/>
            <person name="Verma A."/>
            <person name="Mual P."/>
            <person name="Srinivasan K."/>
        </authorList>
    </citation>
    <scope>NUCLEOTIDE SEQUENCE [LARGE SCALE GENOMIC DNA]</scope>
    <source>
        <strain evidence="1 2">Bhandara28</strain>
    </source>
</reference>